<dbReference type="SMART" id="SM00776">
    <property type="entry name" value="NPCBM"/>
    <property type="match status" value="1"/>
</dbReference>
<dbReference type="InterPro" id="IPR038637">
    <property type="entry name" value="NPCBM_sf"/>
</dbReference>
<protein>
    <submittedName>
        <fullName evidence="6">NPCBM/NEW2 domain-containing protein</fullName>
    </submittedName>
</protein>
<dbReference type="RefSeq" id="WP_272108397.1">
    <property type="nucleotide sequence ID" value="NZ_JAQMLA010000125.1"/>
</dbReference>
<dbReference type="Proteomes" id="UP001212160">
    <property type="component" value="Unassembled WGS sequence"/>
</dbReference>
<dbReference type="EMBL" id="JAQMLA010000125">
    <property type="protein sequence ID" value="MDB8688765.1"/>
    <property type="molecule type" value="Genomic_DNA"/>
</dbReference>
<comment type="caution">
    <text evidence="6">The sequence shown here is derived from an EMBL/GenBank/DDBJ whole genome shotgun (WGS) entry which is preliminary data.</text>
</comment>
<dbReference type="Pfam" id="PF00404">
    <property type="entry name" value="Dockerin_1"/>
    <property type="match status" value="1"/>
</dbReference>
<evidence type="ECO:0000313" key="6">
    <source>
        <dbReference type="EMBL" id="MDB8688765.1"/>
    </source>
</evidence>
<dbReference type="Gene3D" id="1.10.1330.10">
    <property type="entry name" value="Dockerin domain"/>
    <property type="match status" value="1"/>
</dbReference>
<dbReference type="InterPro" id="IPR002105">
    <property type="entry name" value="Dockerin_1_rpt"/>
</dbReference>
<dbReference type="PROSITE" id="PS50022">
    <property type="entry name" value="FA58C_3"/>
    <property type="match status" value="1"/>
</dbReference>
<feature type="domain" description="Dockerin" evidence="5">
    <location>
        <begin position="1289"/>
        <end position="1352"/>
    </location>
</feature>
<accession>A0AAW6DG74</accession>
<evidence type="ECO:0000256" key="2">
    <source>
        <dbReference type="SAM" id="MobiDB-lite"/>
    </source>
</evidence>
<dbReference type="CDD" id="cd14256">
    <property type="entry name" value="Dockerin_I"/>
    <property type="match status" value="1"/>
</dbReference>
<dbReference type="SUPFAM" id="SSF63446">
    <property type="entry name" value="Type I dockerin domain"/>
    <property type="match status" value="1"/>
</dbReference>
<feature type="region of interest" description="Disordered" evidence="2">
    <location>
        <begin position="38"/>
        <end position="79"/>
    </location>
</feature>
<dbReference type="InterPro" id="IPR016134">
    <property type="entry name" value="Dockerin_dom"/>
</dbReference>
<feature type="compositionally biased region" description="Acidic residues" evidence="2">
    <location>
        <begin position="67"/>
        <end position="77"/>
    </location>
</feature>
<dbReference type="Pfam" id="PF00754">
    <property type="entry name" value="F5_F8_type_C"/>
    <property type="match status" value="1"/>
</dbReference>
<dbReference type="Pfam" id="PF08305">
    <property type="entry name" value="NPCBM"/>
    <property type="match status" value="1"/>
</dbReference>
<dbReference type="GO" id="GO:0000272">
    <property type="term" value="P:polysaccharide catabolic process"/>
    <property type="evidence" value="ECO:0007669"/>
    <property type="project" value="InterPro"/>
</dbReference>
<dbReference type="Gene3D" id="2.60.120.1060">
    <property type="entry name" value="NPCBM/NEW2 domain"/>
    <property type="match status" value="1"/>
</dbReference>
<dbReference type="GO" id="GO:0004553">
    <property type="term" value="F:hydrolase activity, hydrolyzing O-glycosyl compounds"/>
    <property type="evidence" value="ECO:0007669"/>
    <property type="project" value="InterPro"/>
</dbReference>
<name>A0AAW6DG74_MEDGN</name>
<feature type="signal peptide" evidence="3">
    <location>
        <begin position="1"/>
        <end position="24"/>
    </location>
</feature>
<evidence type="ECO:0000259" key="5">
    <source>
        <dbReference type="PROSITE" id="PS51766"/>
    </source>
</evidence>
<evidence type="ECO:0000256" key="1">
    <source>
        <dbReference type="ARBA" id="ARBA00023295"/>
    </source>
</evidence>
<proteinExistence type="predicted"/>
<feature type="chain" id="PRO_5043510038" evidence="3">
    <location>
        <begin position="25"/>
        <end position="1352"/>
    </location>
</feature>
<dbReference type="InterPro" id="IPR036439">
    <property type="entry name" value="Dockerin_dom_sf"/>
</dbReference>
<dbReference type="SUPFAM" id="SSF50939">
    <property type="entry name" value="Sialidases"/>
    <property type="match status" value="1"/>
</dbReference>
<sequence length="1352" mass="151688">MRNRRIKKILGAMLAAAIVCQTSASPGVLTVRAETADSVTADSSTADSSAADSAVDEQEQIRHGDMDENTGAEEDVDMNQGVDVEAAIGGTEEKAADAVAESATEAEYRYISDMEYITDNRWSYAGWGNIMKDKNIEGGTISLLLDGSRVYFKKGMGAHATSQLTYDISAYSDVYTRFVAKMGVDAERGGNGEVWFRISVSKDGTNWEELYKSGVVTSASNAIEVDLNVKGYRYLRLYSDSNGSNGADHSVYADARIVKTDYDMSSELIQDIRPTAYYDEQLSQNTVEENYSNQLYTVLKREFVNRMGYWTLQSAIKDDADGEVLEAVRWIFNNKENLQLFIETGNVGDSQACLKLLGSLYKNQKEDLDKADGDIYKKMMIALAISYSTDRNGSPLRFNSPANSYDINERYEILKELYDTELFVRKAEFSSYHMELIRMVVNDSTANSEIKWLRGYSESKYPNNLEKRLNPYNYMKYISPNYHQDRLYAQENYTAYNDKYKLEQYGIPYGLNSDGSKTEKTWMVMEAGGICWNISRLGSNLHRVHGIPSVGVYQPAHESYLTYSVNADGKGVWDIGNNIFGWGQSSTTWYGGNGNRLLFDWNNKSFTRKHMGIDMDLGNGNKSSVGNNGGYQLLGQAALNDYDHYNKSFYYNLIANSYGESNRKEDTYRKALEAFKLNLDSYEQLIGIYKEQQRTSAEWRALAEQIVDTYTYYPMAMTDLLRVIEPYLGNDDVMEIDMLKTEALNKAVKATDKEVLQSGACREIASELLGSSKVDLASFSFDGENAGKIVMNSKYDDYNFQVQYSLDGGNTWETTLDHQISLTEKEISSISAEHDIQVKISGSSQVFIIDILEGEGIESKTLAANDDENTFIGKVQNLECSTDGGKTWTDYTADLRFEGKVKVTARYKAHGTYLQGESTVFDFTEAAETETKRYIYVENISFVSAGTAQRGYESEHMIDASPYTTWHTKWGEVAQDKTYVVSLDKVRYLSQVTYDPAGLNGRIKTAKIYVSMDGKDWTLAGEQANLANNEQRKTIALKESIPARYVKVEAVETYGNHEGNNKYVSGTRFNYYEDSTKVFKEPEVEYSVTSWTNQDVTATLKVPAGYTVIGDESHTFTENGNYTFTYKDIHDKEKTITAEVTWIDREAPTATVEYDITETTQFAVKATLKDFSEENVTILNADEDGSHTFQENGTFTFELRDKAGNMGYVTAEVTWIENGDSGKLEIDSEVYHVGDNGIIKNINANTSLEEFLKNINTNAGSIKLTRDGKETKVVATGSVLTLNDNVNYTLVVKGDLNGDGATTDADLAMLNKHLIDRLVIKDRITLLAADMNQDDMIDIVDLSVLNKTILKK</sequence>
<dbReference type="InterPro" id="IPR008979">
    <property type="entry name" value="Galactose-bd-like_sf"/>
</dbReference>
<keyword evidence="1" id="KW-0378">Hydrolase</keyword>
<gene>
    <name evidence="6" type="ORF">PNW85_19380</name>
</gene>
<dbReference type="InterPro" id="IPR036278">
    <property type="entry name" value="Sialidase_sf"/>
</dbReference>
<dbReference type="PROSITE" id="PS51766">
    <property type="entry name" value="DOCKERIN"/>
    <property type="match status" value="1"/>
</dbReference>
<evidence type="ECO:0000256" key="3">
    <source>
        <dbReference type="SAM" id="SignalP"/>
    </source>
</evidence>
<keyword evidence="3" id="KW-0732">Signal</keyword>
<evidence type="ECO:0000313" key="7">
    <source>
        <dbReference type="Proteomes" id="UP001212160"/>
    </source>
</evidence>
<organism evidence="6 7">
    <name type="scientific">Mediterraneibacter gnavus</name>
    <name type="common">Ruminococcus gnavus</name>
    <dbReference type="NCBI Taxonomy" id="33038"/>
    <lineage>
        <taxon>Bacteria</taxon>
        <taxon>Bacillati</taxon>
        <taxon>Bacillota</taxon>
        <taxon>Clostridia</taxon>
        <taxon>Lachnospirales</taxon>
        <taxon>Lachnospiraceae</taxon>
        <taxon>Mediterraneibacter</taxon>
    </lineage>
</organism>
<dbReference type="SUPFAM" id="SSF49785">
    <property type="entry name" value="Galactose-binding domain-like"/>
    <property type="match status" value="2"/>
</dbReference>
<evidence type="ECO:0000259" key="4">
    <source>
        <dbReference type="PROSITE" id="PS50022"/>
    </source>
</evidence>
<feature type="domain" description="F5/8 type C" evidence="4">
    <location>
        <begin position="923"/>
        <end position="1067"/>
    </location>
</feature>
<dbReference type="InterPro" id="IPR000421">
    <property type="entry name" value="FA58C"/>
</dbReference>
<dbReference type="InterPro" id="IPR013222">
    <property type="entry name" value="Glyco_hyd_98_carb-bd"/>
</dbReference>
<feature type="compositionally biased region" description="Low complexity" evidence="2">
    <location>
        <begin position="38"/>
        <end position="53"/>
    </location>
</feature>
<dbReference type="Gene3D" id="2.60.120.260">
    <property type="entry name" value="Galactose-binding domain-like"/>
    <property type="match status" value="1"/>
</dbReference>
<keyword evidence="1" id="KW-0326">Glycosidase</keyword>
<reference evidence="6" key="1">
    <citation type="submission" date="2023-01" db="EMBL/GenBank/DDBJ databases">
        <title>Human gut microbiome strain richness.</title>
        <authorList>
            <person name="Chen-Liaw A."/>
        </authorList>
    </citation>
    <scope>NUCLEOTIDE SEQUENCE</scope>
    <source>
        <strain evidence="6">RTP21484st1_H11_RTP21484_190118</strain>
    </source>
</reference>